<accession>A0A1W0XA85</accession>
<sequence>MKGDKMMRVARCILGSVNYQGKEVFPLPPYAFPKDFIKCAIEVEKRTVTAAAAAQPASSGLVERLTTGQCIIT</sequence>
<gene>
    <name evidence="1" type="ORF">BV898_02128</name>
</gene>
<dbReference type="AlphaFoldDB" id="A0A1W0XA85"/>
<name>A0A1W0XA85_HYPEX</name>
<dbReference type="Proteomes" id="UP000192578">
    <property type="component" value="Unassembled WGS sequence"/>
</dbReference>
<evidence type="ECO:0000313" key="1">
    <source>
        <dbReference type="EMBL" id="OQV24181.1"/>
    </source>
</evidence>
<dbReference type="EMBL" id="MTYJ01000008">
    <property type="protein sequence ID" value="OQV24181.1"/>
    <property type="molecule type" value="Genomic_DNA"/>
</dbReference>
<comment type="caution">
    <text evidence="1">The sequence shown here is derived from an EMBL/GenBank/DDBJ whole genome shotgun (WGS) entry which is preliminary data.</text>
</comment>
<reference evidence="2" key="1">
    <citation type="submission" date="2017-01" db="EMBL/GenBank/DDBJ databases">
        <title>Comparative genomics of anhydrobiosis in the tardigrade Hypsibius dujardini.</title>
        <authorList>
            <person name="Yoshida Y."/>
            <person name="Koutsovoulos G."/>
            <person name="Laetsch D."/>
            <person name="Stevens L."/>
            <person name="Kumar S."/>
            <person name="Horikawa D."/>
            <person name="Ishino K."/>
            <person name="Komine S."/>
            <person name="Tomita M."/>
            <person name="Blaxter M."/>
            <person name="Arakawa K."/>
        </authorList>
    </citation>
    <scope>NUCLEOTIDE SEQUENCE [LARGE SCALE GENOMIC DNA]</scope>
    <source>
        <strain evidence="2">Z151</strain>
    </source>
</reference>
<protein>
    <submittedName>
        <fullName evidence="1">Uncharacterized protein</fullName>
    </submittedName>
</protein>
<organism evidence="1 2">
    <name type="scientific">Hypsibius exemplaris</name>
    <name type="common">Freshwater tardigrade</name>
    <dbReference type="NCBI Taxonomy" id="2072580"/>
    <lineage>
        <taxon>Eukaryota</taxon>
        <taxon>Metazoa</taxon>
        <taxon>Ecdysozoa</taxon>
        <taxon>Tardigrada</taxon>
        <taxon>Eutardigrada</taxon>
        <taxon>Parachela</taxon>
        <taxon>Hypsibioidea</taxon>
        <taxon>Hypsibiidae</taxon>
        <taxon>Hypsibius</taxon>
    </lineage>
</organism>
<keyword evidence="2" id="KW-1185">Reference proteome</keyword>
<evidence type="ECO:0000313" key="2">
    <source>
        <dbReference type="Proteomes" id="UP000192578"/>
    </source>
</evidence>
<proteinExistence type="predicted"/>